<protein>
    <recommendedName>
        <fullName evidence="7">PH domain-containing protein</fullName>
    </recommendedName>
</protein>
<dbReference type="OMA" id="VESCREW"/>
<dbReference type="InterPro" id="IPR052227">
    <property type="entry name" value="Arf-Rho-GAP_ANK-PH_domain"/>
</dbReference>
<evidence type="ECO:0000259" key="2">
    <source>
        <dbReference type="PROSITE" id="PS50003"/>
    </source>
</evidence>
<dbReference type="InterPro" id="IPR008936">
    <property type="entry name" value="Rho_GTPase_activation_prot"/>
</dbReference>
<dbReference type="InterPro" id="IPR001849">
    <property type="entry name" value="PH_domain"/>
</dbReference>
<feature type="domain" description="Rho-GAP" evidence="4">
    <location>
        <begin position="238"/>
        <end position="482"/>
    </location>
</feature>
<reference evidence="5" key="2">
    <citation type="submission" date="2025-09" db="UniProtKB">
        <authorList>
            <consortium name="Ensembl"/>
        </authorList>
    </citation>
    <scope>IDENTIFICATION</scope>
</reference>
<proteinExistence type="predicted"/>
<dbReference type="Pfam" id="PF00620">
    <property type="entry name" value="RhoGAP"/>
    <property type="match status" value="1"/>
</dbReference>
<dbReference type="Gene3D" id="2.30.29.30">
    <property type="entry name" value="Pleckstrin-homology domain (PH domain)/Phosphotyrosine-binding domain (PTB)"/>
    <property type="match status" value="2"/>
</dbReference>
<feature type="domain" description="PH" evidence="2">
    <location>
        <begin position="45"/>
        <end position="127"/>
    </location>
</feature>
<dbReference type="Gene3D" id="1.10.555.10">
    <property type="entry name" value="Rho GTPase activation protein"/>
    <property type="match status" value="2"/>
</dbReference>
<dbReference type="InterPro" id="IPR011993">
    <property type="entry name" value="PH-like_dom_sf"/>
</dbReference>
<dbReference type="Gene3D" id="3.10.20.90">
    <property type="entry name" value="Phosphatidylinositol 3-kinase Catalytic Subunit, Chain A, domain 1"/>
    <property type="match status" value="1"/>
</dbReference>
<dbReference type="AlphaFoldDB" id="A0A3Q2DPN8"/>
<dbReference type="PROSITE" id="PS50200">
    <property type="entry name" value="RA"/>
    <property type="match status" value="1"/>
</dbReference>
<name>A0A3Q2DPN8_CYPVA</name>
<dbReference type="Pfam" id="PF00788">
    <property type="entry name" value="RA"/>
    <property type="match status" value="1"/>
</dbReference>
<dbReference type="PROSITE" id="PS50238">
    <property type="entry name" value="RHOGAP"/>
    <property type="match status" value="1"/>
</dbReference>
<dbReference type="SMART" id="SM00324">
    <property type="entry name" value="RhoGAP"/>
    <property type="match status" value="1"/>
</dbReference>
<dbReference type="GO" id="GO:0005096">
    <property type="term" value="F:GTPase activator activity"/>
    <property type="evidence" value="ECO:0007669"/>
    <property type="project" value="UniProtKB-KW"/>
</dbReference>
<reference evidence="5" key="1">
    <citation type="submission" date="2025-08" db="UniProtKB">
        <authorList>
            <consortium name="Ensembl"/>
        </authorList>
    </citation>
    <scope>IDENTIFICATION</scope>
</reference>
<dbReference type="GO" id="GO:0005547">
    <property type="term" value="F:phosphatidylinositol-3,4,5-trisphosphate binding"/>
    <property type="evidence" value="ECO:0007669"/>
    <property type="project" value="TreeGrafter"/>
</dbReference>
<dbReference type="SUPFAM" id="SSF48350">
    <property type="entry name" value="GTPase activation domain, GAP"/>
    <property type="match status" value="1"/>
</dbReference>
<evidence type="ECO:0008006" key="7">
    <source>
        <dbReference type="Google" id="ProtNLM"/>
    </source>
</evidence>
<dbReference type="GeneTree" id="ENSGT00940000167169"/>
<dbReference type="GO" id="GO:0007165">
    <property type="term" value="P:signal transduction"/>
    <property type="evidence" value="ECO:0007669"/>
    <property type="project" value="InterPro"/>
</dbReference>
<keyword evidence="6" id="KW-1185">Reference proteome</keyword>
<organism evidence="5 6">
    <name type="scientific">Cyprinodon variegatus</name>
    <name type="common">Sheepshead minnow</name>
    <dbReference type="NCBI Taxonomy" id="28743"/>
    <lineage>
        <taxon>Eukaryota</taxon>
        <taxon>Metazoa</taxon>
        <taxon>Chordata</taxon>
        <taxon>Craniata</taxon>
        <taxon>Vertebrata</taxon>
        <taxon>Euteleostomi</taxon>
        <taxon>Actinopterygii</taxon>
        <taxon>Neopterygii</taxon>
        <taxon>Teleostei</taxon>
        <taxon>Neoteleostei</taxon>
        <taxon>Acanthomorphata</taxon>
        <taxon>Ovalentaria</taxon>
        <taxon>Atherinomorphae</taxon>
        <taxon>Cyprinodontiformes</taxon>
        <taxon>Cyprinodontidae</taxon>
        <taxon>Cyprinodon</taxon>
    </lineage>
</organism>
<sequence length="605" mass="69831">MLRFSHIFEKTLLLHLKKKMLTHNPVQVQLILIENLCVCFSEMARRWCTLEGGFLSYYEKERSPSAIGRLDVTEVVSLAPLKVDLCDSSRAVFTIELYLRTERALTVGAETQDTQHDWILALTKVTPFEQNSELIGRLQYKEGHDLYHWRMGWFMLEGSTLHFSSGEEEADEEVLRLKQLQELTVSTHTEGEDRIQVLLLVESGRTLYIHGFNRMDFALWHSTITMAAGTDGRALGDQQLTKNGVPIIVDSCIAFVTQYGLCQKGVYQTPGDPARVSLLLEEFTRDARNVKLRKKEHKLEDVTDTLKSFLSHTEDALLTKELYPYWVSALGIIPGFLKKMTFFFFSIQKCSSHLNEMPSEKLAAVFSCCLFQTQGQTSQEINVIRDLISNYVTLFSVSKKQIDKTYIYIYFYLVPLQFCPAGDLIFEVYLERREPEQCCLIKLSPSMRSSELAEAALSMRNCTFKAEDMWTTFEVIENGELERPLHHKENILEQVLEWSALDCPSSAFLVLKKFAGAKRMFLKSDYLKFSDGSTKLLSGHKFQDKYVVLHSEKLLLYRDIKVSFFFFLSSGFMHCHITLVKTFNQLVLKSFNEWLNTLQKRCRNK</sequence>
<dbReference type="SMART" id="SM00233">
    <property type="entry name" value="PH"/>
    <property type="match status" value="2"/>
</dbReference>
<dbReference type="Ensembl" id="ENSCVAT00000011948.1">
    <property type="protein sequence ID" value="ENSCVAP00000021372.1"/>
    <property type="gene ID" value="ENSCVAG00000003397.1"/>
</dbReference>
<dbReference type="GO" id="GO:0005737">
    <property type="term" value="C:cytoplasm"/>
    <property type="evidence" value="ECO:0007669"/>
    <property type="project" value="TreeGrafter"/>
</dbReference>
<dbReference type="InterPro" id="IPR000159">
    <property type="entry name" value="RA_dom"/>
</dbReference>
<dbReference type="Proteomes" id="UP000265020">
    <property type="component" value="Unassembled WGS sequence"/>
</dbReference>
<dbReference type="PANTHER" id="PTHR45899:SF1">
    <property type="entry name" value="ARF-GAP WITH RHO-GAP DOMAIN, ANK REPEAT AND PH DOMAIN-CONTAINING PROTEIN 2"/>
    <property type="match status" value="1"/>
</dbReference>
<evidence type="ECO:0000256" key="1">
    <source>
        <dbReference type="ARBA" id="ARBA00022468"/>
    </source>
</evidence>
<evidence type="ECO:0000259" key="3">
    <source>
        <dbReference type="PROSITE" id="PS50200"/>
    </source>
</evidence>
<dbReference type="InterPro" id="IPR000198">
    <property type="entry name" value="RhoGAP_dom"/>
</dbReference>
<dbReference type="PANTHER" id="PTHR45899">
    <property type="entry name" value="RHO GTPASE ACTIVATING PROTEIN AT 15B, ISOFORM C"/>
    <property type="match status" value="1"/>
</dbReference>
<dbReference type="PROSITE" id="PS50003">
    <property type="entry name" value="PH_DOMAIN"/>
    <property type="match status" value="1"/>
</dbReference>
<feature type="domain" description="Ras-associating" evidence="3">
    <location>
        <begin position="422"/>
        <end position="516"/>
    </location>
</feature>
<dbReference type="SUPFAM" id="SSF50729">
    <property type="entry name" value="PH domain-like"/>
    <property type="match status" value="2"/>
</dbReference>
<accession>A0A3Q2DPN8</accession>
<evidence type="ECO:0000313" key="5">
    <source>
        <dbReference type="Ensembl" id="ENSCVAP00000021372.1"/>
    </source>
</evidence>
<evidence type="ECO:0000313" key="6">
    <source>
        <dbReference type="Proteomes" id="UP000265020"/>
    </source>
</evidence>
<keyword evidence="1" id="KW-0343">GTPase activation</keyword>
<evidence type="ECO:0000259" key="4">
    <source>
        <dbReference type="PROSITE" id="PS50238"/>
    </source>
</evidence>